<dbReference type="InterPro" id="IPR017810">
    <property type="entry name" value="Mycothiol_biosynthesis_MshB"/>
</dbReference>
<name>A0A6J7BYZ5_9ZZZZ</name>
<evidence type="ECO:0000256" key="2">
    <source>
        <dbReference type="ARBA" id="ARBA00022801"/>
    </source>
</evidence>
<evidence type="ECO:0000313" key="4">
    <source>
        <dbReference type="EMBL" id="CAB4925672.1"/>
    </source>
</evidence>
<dbReference type="InterPro" id="IPR024078">
    <property type="entry name" value="LmbE-like_dom_sf"/>
</dbReference>
<dbReference type="InterPro" id="IPR003737">
    <property type="entry name" value="GlcNAc_PI_deacetylase-related"/>
</dbReference>
<proteinExistence type="inferred from homology"/>
<keyword evidence="1" id="KW-0479">Metal-binding</keyword>
<evidence type="ECO:0000256" key="1">
    <source>
        <dbReference type="ARBA" id="ARBA00022723"/>
    </source>
</evidence>
<dbReference type="HAMAP" id="MF_01696">
    <property type="entry name" value="MshB"/>
    <property type="match status" value="1"/>
</dbReference>
<dbReference type="Pfam" id="PF02585">
    <property type="entry name" value="PIG-L"/>
    <property type="match status" value="1"/>
</dbReference>
<gene>
    <name evidence="3" type="ORF">UFOPK3268_00931</name>
    <name evidence="4" type="ORF">UFOPK3752_00110</name>
    <name evidence="5" type="ORF">UFOPK4150_01822</name>
</gene>
<evidence type="ECO:0000313" key="3">
    <source>
        <dbReference type="EMBL" id="CAB4850114.1"/>
    </source>
</evidence>
<dbReference type="EMBL" id="CAFBIZ010000109">
    <property type="protein sequence ID" value="CAB4850114.1"/>
    <property type="molecule type" value="Genomic_DNA"/>
</dbReference>
<accession>A0A6J7BYZ5</accession>
<dbReference type="EMBL" id="CAFBPU010000044">
    <property type="protein sequence ID" value="CAB5037468.1"/>
    <property type="molecule type" value="Genomic_DNA"/>
</dbReference>
<dbReference type="SUPFAM" id="SSF102588">
    <property type="entry name" value="LmbE-like"/>
    <property type="match status" value="1"/>
</dbReference>
<dbReference type="PANTHER" id="PTHR12993:SF26">
    <property type="entry name" value="1D-MYO-INOSITOL 2-ACETAMIDO-2-DEOXY-ALPHA-D-GLUCOPYRANOSIDE DEACETYLASE"/>
    <property type="match status" value="1"/>
</dbReference>
<organism evidence="3">
    <name type="scientific">freshwater metagenome</name>
    <dbReference type="NCBI Taxonomy" id="449393"/>
    <lineage>
        <taxon>unclassified sequences</taxon>
        <taxon>metagenomes</taxon>
        <taxon>ecological metagenomes</taxon>
    </lineage>
</organism>
<dbReference type="EMBL" id="CAFBND010000003">
    <property type="protein sequence ID" value="CAB4925672.1"/>
    <property type="molecule type" value="Genomic_DNA"/>
</dbReference>
<dbReference type="GO" id="GO:0046872">
    <property type="term" value="F:metal ion binding"/>
    <property type="evidence" value="ECO:0007669"/>
    <property type="project" value="UniProtKB-KW"/>
</dbReference>
<dbReference type="PANTHER" id="PTHR12993">
    <property type="entry name" value="N-ACETYLGLUCOSAMINYL-PHOSPHATIDYLINOSITOL DE-N-ACETYLASE-RELATED"/>
    <property type="match status" value="1"/>
</dbReference>
<sequence>MTVITAERRLLFVHAHPDDETIGTGSTMAKYAAEGAHVTLVTCTLGEEGEIVLDDHSHRAAHLEDTLGEHRQIELAGAMDALGVTDHRLLGHPGKYRDSGMVGTPDNDDPACFWRADLLAAATDLVPVIREVRPQVLVTYDDFGGYGHPDHIQAHRVAMYATVLAAAPTFRPDLGDAWEIAKIYWVAFPKSFIRAGIEALRAAGEDTGFAAMDPDDLPFAVDDELITAAIDGQEFFEHKMDAMRAHATQISLEDGFFALSNKLGSRALGLEFYVLARGSAAGPRDGDGRETDLFAGV</sequence>
<protein>
    <submittedName>
        <fullName evidence="3">Unannotated protein</fullName>
    </submittedName>
</protein>
<dbReference type="Gene3D" id="3.40.50.10320">
    <property type="entry name" value="LmbE-like"/>
    <property type="match status" value="1"/>
</dbReference>
<reference evidence="3" key="1">
    <citation type="submission" date="2020-05" db="EMBL/GenBank/DDBJ databases">
        <authorList>
            <person name="Chiriac C."/>
            <person name="Salcher M."/>
            <person name="Ghai R."/>
            <person name="Kavagutti S V."/>
        </authorList>
    </citation>
    <scope>NUCLEOTIDE SEQUENCE</scope>
</reference>
<dbReference type="AlphaFoldDB" id="A0A6J7BYZ5"/>
<evidence type="ECO:0000313" key="5">
    <source>
        <dbReference type="EMBL" id="CAB5037468.1"/>
    </source>
</evidence>
<keyword evidence="2" id="KW-0378">Hydrolase</keyword>
<dbReference type="NCBIfam" id="TIGR03445">
    <property type="entry name" value="mycothiol_MshB"/>
    <property type="match status" value="1"/>
</dbReference>
<dbReference type="GO" id="GO:0035595">
    <property type="term" value="F:N-acetylglucosaminylinositol deacetylase activity"/>
    <property type="evidence" value="ECO:0007669"/>
    <property type="project" value="InterPro"/>
</dbReference>